<evidence type="ECO:0000313" key="5">
    <source>
        <dbReference type="EMBL" id="CAF4061967.1"/>
    </source>
</evidence>
<evidence type="ECO:0000256" key="1">
    <source>
        <dbReference type="SAM" id="MobiDB-lite"/>
    </source>
</evidence>
<evidence type="ECO:0000313" key="2">
    <source>
        <dbReference type="EMBL" id="CAF1166087.1"/>
    </source>
</evidence>
<accession>A0A819FS37</accession>
<dbReference type="Proteomes" id="UP000663836">
    <property type="component" value="Unassembled WGS sequence"/>
</dbReference>
<feature type="region of interest" description="Disordered" evidence="1">
    <location>
        <begin position="40"/>
        <end position="92"/>
    </location>
</feature>
<feature type="compositionally biased region" description="Low complexity" evidence="1">
    <location>
        <begin position="235"/>
        <end position="246"/>
    </location>
</feature>
<dbReference type="Proteomes" id="UP000663882">
    <property type="component" value="Unassembled WGS sequence"/>
</dbReference>
<protein>
    <submittedName>
        <fullName evidence="4">Uncharacterized protein</fullName>
    </submittedName>
</protein>
<reference evidence="4" key="1">
    <citation type="submission" date="2021-02" db="EMBL/GenBank/DDBJ databases">
        <authorList>
            <person name="Nowell W R."/>
        </authorList>
    </citation>
    <scope>NUCLEOTIDE SEQUENCE</scope>
</reference>
<proteinExistence type="predicted"/>
<dbReference type="EMBL" id="CAJNOU010001624">
    <property type="protein sequence ID" value="CAF1231238.1"/>
    <property type="molecule type" value="Genomic_DNA"/>
</dbReference>
<name>A0A819FS37_9BILA</name>
<dbReference type="EMBL" id="CAJOBD010006471">
    <property type="protein sequence ID" value="CAF4061967.1"/>
    <property type="molecule type" value="Genomic_DNA"/>
</dbReference>
<dbReference type="InterPro" id="IPR024855">
    <property type="entry name" value="UNC79"/>
</dbReference>
<dbReference type="Proteomes" id="UP000663823">
    <property type="component" value="Unassembled WGS sequence"/>
</dbReference>
<gene>
    <name evidence="5" type="ORF">JBS370_LOCUS29649</name>
    <name evidence="4" type="ORF">OTI717_LOCUS22188</name>
    <name evidence="2" type="ORF">RFH988_LOCUS22704</name>
    <name evidence="3" type="ORF">SEV965_LOCUS22710</name>
</gene>
<sequence length="385" mass="42631">MANFNSDFNPVFNCPLLPEFVHWPLDMYLDDDEFRAGYPFSPVPEVESNDNLESHNSSSTPDSDVLQSNNSEHNVCSSTTKGNDQLADSSSEQQVRIELQKNIFSKEENVGSTGRSYTGFKKSLLTGNRTISTTGVNPSTSTRIGQSSLMIPTEKLTELDVKGIKRMKELSHVVCSDERSKLDIVSLKPDSVELKVISLSSSTLASLRGTATDEKFKPNYYSKKSKYKDDSNVQSPTLSSSTRTSLSQGHLKTSRITSSVLSEAVLKCDKCGQSIECIGYCIIVCGTLIHREPAITAPLLMDIIETIGRVAASHRYAWQENSTVVALANLISTAQQFIHYAFQQLVADNISYQCFQQNFQDAKPLHTGVLSWNDFPEFNLIIAPK</sequence>
<organism evidence="4 6">
    <name type="scientific">Rotaria sordida</name>
    <dbReference type="NCBI Taxonomy" id="392033"/>
    <lineage>
        <taxon>Eukaryota</taxon>
        <taxon>Metazoa</taxon>
        <taxon>Spiralia</taxon>
        <taxon>Gnathifera</taxon>
        <taxon>Rotifera</taxon>
        <taxon>Eurotatoria</taxon>
        <taxon>Bdelloidea</taxon>
        <taxon>Philodinida</taxon>
        <taxon>Philodinidae</taxon>
        <taxon>Rotaria</taxon>
    </lineage>
</organism>
<evidence type="ECO:0000313" key="3">
    <source>
        <dbReference type="EMBL" id="CAF1231238.1"/>
    </source>
</evidence>
<dbReference type="Proteomes" id="UP000663889">
    <property type="component" value="Unassembled WGS sequence"/>
</dbReference>
<dbReference type="OrthoDB" id="5836159at2759"/>
<dbReference type="PANTHER" id="PTHR21696:SF2">
    <property type="entry name" value="PROTEIN UNC-79 HOMOLOG"/>
    <property type="match status" value="1"/>
</dbReference>
<comment type="caution">
    <text evidence="4">The sequence shown here is derived from an EMBL/GenBank/DDBJ whole genome shotgun (WGS) entry which is preliminary data.</text>
</comment>
<evidence type="ECO:0000313" key="4">
    <source>
        <dbReference type="EMBL" id="CAF3870312.1"/>
    </source>
</evidence>
<feature type="region of interest" description="Disordered" evidence="1">
    <location>
        <begin position="226"/>
        <end position="246"/>
    </location>
</feature>
<dbReference type="PANTHER" id="PTHR21696">
    <property type="entry name" value="PROTEIN UNC-79 HOMOLOG"/>
    <property type="match status" value="1"/>
</dbReference>
<evidence type="ECO:0000313" key="6">
    <source>
        <dbReference type="Proteomes" id="UP000663823"/>
    </source>
</evidence>
<dbReference type="AlphaFoldDB" id="A0A819FS37"/>
<feature type="compositionally biased region" description="Polar residues" evidence="1">
    <location>
        <begin position="49"/>
        <end position="92"/>
    </location>
</feature>
<dbReference type="EMBL" id="CAJOAX010003737">
    <property type="protein sequence ID" value="CAF3870312.1"/>
    <property type="molecule type" value="Genomic_DNA"/>
</dbReference>
<dbReference type="EMBL" id="CAJNOO010001525">
    <property type="protein sequence ID" value="CAF1166087.1"/>
    <property type="molecule type" value="Genomic_DNA"/>
</dbReference>